<dbReference type="AlphaFoldDB" id="A0A3S4ZVI6"/>
<dbReference type="OrthoDB" id="6129702at2759"/>
<evidence type="ECO:0000313" key="2">
    <source>
        <dbReference type="Proteomes" id="UP000784294"/>
    </source>
</evidence>
<organism evidence="1 2">
    <name type="scientific">Protopolystoma xenopodis</name>
    <dbReference type="NCBI Taxonomy" id="117903"/>
    <lineage>
        <taxon>Eukaryota</taxon>
        <taxon>Metazoa</taxon>
        <taxon>Spiralia</taxon>
        <taxon>Lophotrochozoa</taxon>
        <taxon>Platyhelminthes</taxon>
        <taxon>Monogenea</taxon>
        <taxon>Polyopisthocotylea</taxon>
        <taxon>Polystomatidea</taxon>
        <taxon>Polystomatidae</taxon>
        <taxon>Protopolystoma</taxon>
    </lineage>
</organism>
<comment type="caution">
    <text evidence="1">The sequence shown here is derived from an EMBL/GenBank/DDBJ whole genome shotgun (WGS) entry which is preliminary data.</text>
</comment>
<dbReference type="PANTHER" id="PTHR47020">
    <property type="entry name" value="HILLARIN"/>
    <property type="match status" value="1"/>
</dbReference>
<dbReference type="InterPro" id="IPR053041">
    <property type="entry name" value="Transglut-like_Superfamily_Mod"/>
</dbReference>
<dbReference type="EMBL" id="CAAALY010003390">
    <property type="protein sequence ID" value="VEL08203.1"/>
    <property type="molecule type" value="Genomic_DNA"/>
</dbReference>
<sequence>MPNLFCIWGTKILTRQLLFSSYSSSYFHFPLMLSSPYPFALRFAGIHCRYICGHSKGAGYRPGMPLKDNRLFRNTWIAVYVADAWRFINCNWAARYINSECFPTYQGSLSGPNQASSVSSIHLPEAELLHRLDEFYFLTDPEQHIFEHFPDQKAWQLLRKPISLDRFVRLPLLKSPFFNADLSLYKNYAEQLVTKNGQKYI</sequence>
<reference evidence="1" key="1">
    <citation type="submission" date="2018-11" db="EMBL/GenBank/DDBJ databases">
        <authorList>
            <consortium name="Pathogen Informatics"/>
        </authorList>
    </citation>
    <scope>NUCLEOTIDE SEQUENCE</scope>
</reference>
<keyword evidence="2" id="KW-1185">Reference proteome</keyword>
<proteinExistence type="predicted"/>
<name>A0A3S4ZVI6_9PLAT</name>
<protein>
    <recommendedName>
        <fullName evidence="3">Transglutaminase-like domain-containing protein</fullName>
    </recommendedName>
</protein>
<accession>A0A3S4ZVI6</accession>
<evidence type="ECO:0000313" key="1">
    <source>
        <dbReference type="EMBL" id="VEL08203.1"/>
    </source>
</evidence>
<dbReference type="Proteomes" id="UP000784294">
    <property type="component" value="Unassembled WGS sequence"/>
</dbReference>
<evidence type="ECO:0008006" key="3">
    <source>
        <dbReference type="Google" id="ProtNLM"/>
    </source>
</evidence>
<gene>
    <name evidence="1" type="ORF">PXEA_LOCUS1643</name>
</gene>
<dbReference type="PANTHER" id="PTHR47020:SF1">
    <property type="entry name" value="HILLARIN"/>
    <property type="match status" value="1"/>
</dbReference>